<sequence length="256" mass="27897">MLKKTLLVLTIGLISNYSFADSQSGHDKASTKQDNISVVSGMALGAAIGGPPGLFVGAAVGALIGDGWNARNRVDDLQSSLYESQLELAMVREETLTLQADYRQAMQALDIANTATVFPAALAVNNSINCCTNVTMALHFRSGSSDIEAHYQQQLSDFIETAAHSPNASIEIIGYADRSGDRESNLRLSQQRSYKVREMLARLGVSNASIKTIAYGETRPLQMQQNSETDFFDRRVIIKMKDSSQTLLSHSESTNR</sequence>
<organism evidence="7 8">
    <name type="scientific">SAR86 cluster bacterium</name>
    <dbReference type="NCBI Taxonomy" id="2030880"/>
    <lineage>
        <taxon>Bacteria</taxon>
        <taxon>Pseudomonadati</taxon>
        <taxon>Pseudomonadota</taxon>
        <taxon>Gammaproteobacteria</taxon>
        <taxon>SAR86 cluster</taxon>
    </lineage>
</organism>
<dbReference type="AlphaFoldDB" id="A0A2A4MSN1"/>
<dbReference type="InterPro" id="IPR006665">
    <property type="entry name" value="OmpA-like"/>
</dbReference>
<evidence type="ECO:0000256" key="2">
    <source>
        <dbReference type="ARBA" id="ARBA00023136"/>
    </source>
</evidence>
<feature type="chain" id="PRO_5012065285" description="OmpA-like domain-containing protein" evidence="5">
    <location>
        <begin position="21"/>
        <end position="256"/>
    </location>
</feature>
<evidence type="ECO:0000313" key="7">
    <source>
        <dbReference type="EMBL" id="PCH63115.1"/>
    </source>
</evidence>
<name>A0A2A4MSN1_9GAMM</name>
<dbReference type="InterPro" id="IPR006664">
    <property type="entry name" value="OMP_bac"/>
</dbReference>
<accession>A0A2A4MSN1</accession>
<dbReference type="PANTHER" id="PTHR30329:SF21">
    <property type="entry name" value="LIPOPROTEIN YIAD-RELATED"/>
    <property type="match status" value="1"/>
</dbReference>
<feature type="signal peptide" evidence="5">
    <location>
        <begin position="1"/>
        <end position="20"/>
    </location>
</feature>
<dbReference type="NCBIfam" id="TIGR03789">
    <property type="entry name" value="pdsO"/>
    <property type="match status" value="1"/>
</dbReference>
<keyword evidence="3" id="KW-0998">Cell outer membrane</keyword>
<evidence type="ECO:0000256" key="5">
    <source>
        <dbReference type="SAM" id="SignalP"/>
    </source>
</evidence>
<feature type="domain" description="OmpA-like" evidence="6">
    <location>
        <begin position="127"/>
        <end position="244"/>
    </location>
</feature>
<dbReference type="Gene3D" id="3.30.1330.60">
    <property type="entry name" value="OmpA-like domain"/>
    <property type="match status" value="1"/>
</dbReference>
<evidence type="ECO:0000313" key="8">
    <source>
        <dbReference type="Proteomes" id="UP000218172"/>
    </source>
</evidence>
<dbReference type="Pfam" id="PF00691">
    <property type="entry name" value="OmpA"/>
    <property type="match status" value="1"/>
</dbReference>
<dbReference type="Proteomes" id="UP000218172">
    <property type="component" value="Unassembled WGS sequence"/>
</dbReference>
<dbReference type="GO" id="GO:0009279">
    <property type="term" value="C:cell outer membrane"/>
    <property type="evidence" value="ECO:0007669"/>
    <property type="project" value="UniProtKB-SubCell"/>
</dbReference>
<comment type="subcellular location">
    <subcellularLocation>
        <location evidence="1">Cell outer membrane</location>
    </subcellularLocation>
</comment>
<reference evidence="8" key="1">
    <citation type="submission" date="2017-08" db="EMBL/GenBank/DDBJ databases">
        <title>A dynamic microbial community with high functional redundancy inhabits the cold, oxic subseafloor aquifer.</title>
        <authorList>
            <person name="Tully B.J."/>
            <person name="Wheat C.G."/>
            <person name="Glazer B.T."/>
            <person name="Huber J.A."/>
        </authorList>
    </citation>
    <scope>NUCLEOTIDE SEQUENCE [LARGE SCALE GENOMIC DNA]</scope>
</reference>
<dbReference type="InterPro" id="IPR022511">
    <property type="entry name" value="PdsO"/>
</dbReference>
<evidence type="ECO:0000259" key="6">
    <source>
        <dbReference type="PROSITE" id="PS51123"/>
    </source>
</evidence>
<proteinExistence type="predicted"/>
<protein>
    <recommendedName>
        <fullName evidence="6">OmpA-like domain-containing protein</fullName>
    </recommendedName>
</protein>
<dbReference type="PRINTS" id="PR01021">
    <property type="entry name" value="OMPADOMAIN"/>
</dbReference>
<keyword evidence="2 4" id="KW-0472">Membrane</keyword>
<gene>
    <name evidence="7" type="ORF">COC19_01690</name>
</gene>
<dbReference type="EMBL" id="NVQR01000026">
    <property type="protein sequence ID" value="PCH63115.1"/>
    <property type="molecule type" value="Genomic_DNA"/>
</dbReference>
<dbReference type="InterPro" id="IPR050330">
    <property type="entry name" value="Bact_OuterMem_StrucFunc"/>
</dbReference>
<dbReference type="CDD" id="cd07185">
    <property type="entry name" value="OmpA_C-like"/>
    <property type="match status" value="1"/>
</dbReference>
<evidence type="ECO:0000256" key="1">
    <source>
        <dbReference type="ARBA" id="ARBA00004442"/>
    </source>
</evidence>
<evidence type="ECO:0000256" key="4">
    <source>
        <dbReference type="PROSITE-ProRule" id="PRU00473"/>
    </source>
</evidence>
<dbReference type="PROSITE" id="PS51123">
    <property type="entry name" value="OMPA_2"/>
    <property type="match status" value="1"/>
</dbReference>
<comment type="caution">
    <text evidence="7">The sequence shown here is derived from an EMBL/GenBank/DDBJ whole genome shotgun (WGS) entry which is preliminary data.</text>
</comment>
<dbReference type="SUPFAM" id="SSF103088">
    <property type="entry name" value="OmpA-like"/>
    <property type="match status" value="1"/>
</dbReference>
<dbReference type="InterPro" id="IPR036737">
    <property type="entry name" value="OmpA-like_sf"/>
</dbReference>
<keyword evidence="5" id="KW-0732">Signal</keyword>
<dbReference type="PANTHER" id="PTHR30329">
    <property type="entry name" value="STATOR ELEMENT OF FLAGELLAR MOTOR COMPLEX"/>
    <property type="match status" value="1"/>
</dbReference>
<evidence type="ECO:0000256" key="3">
    <source>
        <dbReference type="ARBA" id="ARBA00023237"/>
    </source>
</evidence>